<keyword evidence="7" id="KW-1185">Reference proteome</keyword>
<dbReference type="InterPro" id="IPR016461">
    <property type="entry name" value="COMT-like"/>
</dbReference>
<keyword evidence="1" id="KW-0489">Methyltransferase</keyword>
<evidence type="ECO:0000256" key="1">
    <source>
        <dbReference type="ARBA" id="ARBA00022603"/>
    </source>
</evidence>
<evidence type="ECO:0000313" key="6">
    <source>
        <dbReference type="EMBL" id="KAL0952687.1"/>
    </source>
</evidence>
<dbReference type="InterPro" id="IPR001077">
    <property type="entry name" value="COMT_C"/>
</dbReference>
<dbReference type="InterPro" id="IPR036388">
    <property type="entry name" value="WH-like_DNA-bd_sf"/>
</dbReference>
<keyword evidence="2" id="KW-0808">Transferase</keyword>
<organism evidence="6 7">
    <name type="scientific">Hohenbuehelia grisea</name>
    <dbReference type="NCBI Taxonomy" id="104357"/>
    <lineage>
        <taxon>Eukaryota</taxon>
        <taxon>Fungi</taxon>
        <taxon>Dikarya</taxon>
        <taxon>Basidiomycota</taxon>
        <taxon>Agaricomycotina</taxon>
        <taxon>Agaricomycetes</taxon>
        <taxon>Agaricomycetidae</taxon>
        <taxon>Agaricales</taxon>
        <taxon>Pleurotineae</taxon>
        <taxon>Pleurotaceae</taxon>
        <taxon>Hohenbuehelia</taxon>
    </lineage>
</organism>
<dbReference type="EMBL" id="JASNQZ010000010">
    <property type="protein sequence ID" value="KAL0952687.1"/>
    <property type="molecule type" value="Genomic_DNA"/>
</dbReference>
<proteinExistence type="predicted"/>
<protein>
    <recommendedName>
        <fullName evidence="8">S-adenosyl-L-methionine-dependent methyltransferase</fullName>
    </recommendedName>
</protein>
<evidence type="ECO:0000313" key="7">
    <source>
        <dbReference type="Proteomes" id="UP001556367"/>
    </source>
</evidence>
<dbReference type="SUPFAM" id="SSF53335">
    <property type="entry name" value="S-adenosyl-L-methionine-dependent methyltransferases"/>
    <property type="match status" value="1"/>
</dbReference>
<accession>A0ABR3JAU8</accession>
<dbReference type="InterPro" id="IPR012967">
    <property type="entry name" value="COMT_dimerisation"/>
</dbReference>
<dbReference type="PANTHER" id="PTHR43712:SF2">
    <property type="entry name" value="O-METHYLTRANSFERASE CICE"/>
    <property type="match status" value="1"/>
</dbReference>
<dbReference type="Gene3D" id="3.40.50.150">
    <property type="entry name" value="Vaccinia Virus protein VP39"/>
    <property type="match status" value="1"/>
</dbReference>
<dbReference type="Gene3D" id="1.10.10.10">
    <property type="entry name" value="Winged helix-like DNA-binding domain superfamily/Winged helix DNA-binding domain"/>
    <property type="match status" value="1"/>
</dbReference>
<dbReference type="InterPro" id="IPR036390">
    <property type="entry name" value="WH_DNA-bd_sf"/>
</dbReference>
<reference evidence="7" key="1">
    <citation type="submission" date="2024-06" db="EMBL/GenBank/DDBJ databases">
        <title>Multi-omics analyses provide insights into the biosynthesis of the anticancer antibiotic pleurotin in Hohenbuehelia grisea.</title>
        <authorList>
            <person name="Weaver J.A."/>
            <person name="Alberti F."/>
        </authorList>
    </citation>
    <scope>NUCLEOTIDE SEQUENCE [LARGE SCALE GENOMIC DNA]</scope>
    <source>
        <strain evidence="7">T-177</strain>
    </source>
</reference>
<dbReference type="PANTHER" id="PTHR43712">
    <property type="entry name" value="PUTATIVE (AFU_ORTHOLOGUE AFUA_4G14580)-RELATED"/>
    <property type="match status" value="1"/>
</dbReference>
<dbReference type="InterPro" id="IPR029063">
    <property type="entry name" value="SAM-dependent_MTases_sf"/>
</dbReference>
<comment type="caution">
    <text evidence="6">The sequence shown here is derived from an EMBL/GenBank/DDBJ whole genome shotgun (WGS) entry which is preliminary data.</text>
</comment>
<evidence type="ECO:0008006" key="8">
    <source>
        <dbReference type="Google" id="ProtNLM"/>
    </source>
</evidence>
<dbReference type="Pfam" id="PF00891">
    <property type="entry name" value="Methyltransf_2"/>
    <property type="match status" value="1"/>
</dbReference>
<name>A0ABR3JAU8_9AGAR</name>
<dbReference type="PROSITE" id="PS51683">
    <property type="entry name" value="SAM_OMT_II"/>
    <property type="match status" value="1"/>
</dbReference>
<dbReference type="Proteomes" id="UP001556367">
    <property type="component" value="Unassembled WGS sequence"/>
</dbReference>
<evidence type="ECO:0000259" key="4">
    <source>
        <dbReference type="Pfam" id="PF00891"/>
    </source>
</evidence>
<feature type="domain" description="O-methyltransferase dimerisation" evidence="5">
    <location>
        <begin position="76"/>
        <end position="153"/>
    </location>
</feature>
<feature type="domain" description="O-methyltransferase C-terminal" evidence="4">
    <location>
        <begin position="252"/>
        <end position="376"/>
    </location>
</feature>
<keyword evidence="3" id="KW-0949">S-adenosyl-L-methionine</keyword>
<evidence type="ECO:0000259" key="5">
    <source>
        <dbReference type="Pfam" id="PF08100"/>
    </source>
</evidence>
<dbReference type="Pfam" id="PF08100">
    <property type="entry name" value="Dimerisation"/>
    <property type="match status" value="1"/>
</dbReference>
<evidence type="ECO:0000256" key="3">
    <source>
        <dbReference type="ARBA" id="ARBA00022691"/>
    </source>
</evidence>
<sequence length="454" mass="49811">MASALKALAQLILSNVERLESVCEKHGTDHPSLDTPFVPSALDADPVALEASRQIVGAAAQLLATVRQPMEVLQDYCSGMYTAAAVQFVNANDVVDILQQSGSQGLHSNDIGLKTGVDSSKIDRLLRYLATRHFFREVQPNVYANNKISSIILKLKSLAEIQKDPVSKYDGSPGAAMAGHFTEEAFMGSQHIAQFMKDPGQYQSPFNMAIQDTTNIFAWFEKPENVWRGRRFVAAMKGGGERFPPEIFSSAIDWKALKSGSSVVDVGGNVGSVTLPLAKAFPHLHFVVQDLDHVINEAQDYWKENCPEALTDGRVELQVHDFFKPMPVKADVYFLRVVLHDWPQAEGVKILQNIRDAAKPSSKLILFESIVPHACKETSPFLSDASAPTAPAPLLPNYGLGLGGFVTMVDIQMMTLLGGRERTIEEFVELGKESGWKLEEVKPGPLATFIYSPV</sequence>
<evidence type="ECO:0000256" key="2">
    <source>
        <dbReference type="ARBA" id="ARBA00022679"/>
    </source>
</evidence>
<dbReference type="SUPFAM" id="SSF46785">
    <property type="entry name" value="Winged helix' DNA-binding domain"/>
    <property type="match status" value="1"/>
</dbReference>
<gene>
    <name evidence="6" type="ORF">HGRIS_006926</name>
</gene>